<keyword evidence="4" id="KW-0067">ATP-binding</keyword>
<dbReference type="eggNOG" id="COG2852">
    <property type="taxonomic scope" value="Bacteria"/>
</dbReference>
<dbReference type="AlphaFoldDB" id="A0A0H3CF13"/>
<accession>A0A0H3CF13</accession>
<dbReference type="OrthoDB" id="9757917at2"/>
<evidence type="ECO:0000259" key="1">
    <source>
        <dbReference type="Pfam" id="PF11784"/>
    </source>
</evidence>
<gene>
    <name evidence="4" type="ordered locus">ECL_00163</name>
</gene>
<dbReference type="HOGENOM" id="CLU_564678_0_0_6"/>
<dbReference type="Proteomes" id="UP000002363">
    <property type="component" value="Chromosome"/>
</dbReference>
<evidence type="ECO:0000313" key="4">
    <source>
        <dbReference type="EMBL" id="ADF59731.1"/>
    </source>
</evidence>
<dbReference type="InterPro" id="IPR049468">
    <property type="entry name" value="Restrct_endonuc-II-like_dom"/>
</dbReference>
<dbReference type="Pfam" id="PF13087">
    <property type="entry name" value="AAA_12"/>
    <property type="match status" value="1"/>
</dbReference>
<dbReference type="SUPFAM" id="SSF52980">
    <property type="entry name" value="Restriction endonuclease-like"/>
    <property type="match status" value="1"/>
</dbReference>
<evidence type="ECO:0000259" key="3">
    <source>
        <dbReference type="Pfam" id="PF18741"/>
    </source>
</evidence>
<dbReference type="Gene3D" id="3.40.960.10">
    <property type="entry name" value="VSR Endonuclease"/>
    <property type="match status" value="1"/>
</dbReference>
<keyword evidence="4" id="KW-0378">Hydrolase</keyword>
<keyword evidence="4" id="KW-0347">Helicase</keyword>
<evidence type="ECO:0000313" key="5">
    <source>
        <dbReference type="Proteomes" id="UP000002363"/>
    </source>
</evidence>
<keyword evidence="4" id="KW-0547">Nucleotide-binding</keyword>
<feature type="domain" description="DUF3320" evidence="1">
    <location>
        <begin position="312"/>
        <end position="357"/>
    </location>
</feature>
<dbReference type="EMBL" id="CP001918">
    <property type="protein sequence ID" value="ADF59731.1"/>
    <property type="molecule type" value="Genomic_DNA"/>
</dbReference>
<protein>
    <submittedName>
        <fullName evidence="4">Putative superfamily I DNA and RNA helicase protein</fullName>
    </submittedName>
</protein>
<dbReference type="Pfam" id="PF11784">
    <property type="entry name" value="DUF3320"/>
    <property type="match status" value="1"/>
</dbReference>
<dbReference type="InterPro" id="IPR021754">
    <property type="entry name" value="DUF3320"/>
</dbReference>
<dbReference type="KEGG" id="enc:ECL_00163"/>
<reference evidence="4 5" key="1">
    <citation type="journal article" date="2010" name="J. Bacteriol.">
        <title>Complete genome sequence of Enterobacter cloacae subsp. cloacae type strain ATCC 13047.</title>
        <authorList>
            <person name="Ren Y."/>
            <person name="Ren Y."/>
            <person name="Zhou Z."/>
            <person name="Guo X."/>
            <person name="Li Y."/>
            <person name="Feng L."/>
            <person name="Wang L."/>
        </authorList>
    </citation>
    <scope>NUCLEOTIDE SEQUENCE [LARGE SCALE GENOMIC DNA]</scope>
    <source>
        <strain evidence="5">ATCC 13047 / DSM 30054 / NBRC 13535 / NCTC 10005 / WDCM 00083 / NCDC 279-56</strain>
    </source>
</reference>
<dbReference type="EnsemblBacteria" id="ADF59731">
    <property type="protein sequence ID" value="ADF59731"/>
    <property type="gene ID" value="ECL_00163"/>
</dbReference>
<dbReference type="InterPro" id="IPR041679">
    <property type="entry name" value="DNA2/NAM7-like_C"/>
</dbReference>
<proteinExistence type="predicted"/>
<dbReference type="GO" id="GO:0004386">
    <property type="term" value="F:helicase activity"/>
    <property type="evidence" value="ECO:0007669"/>
    <property type="project" value="UniProtKB-KW"/>
</dbReference>
<feature type="domain" description="DNA2/NAM7 helicase-like C-terminal" evidence="2">
    <location>
        <begin position="6"/>
        <end position="105"/>
    </location>
</feature>
<organism evidence="4 5">
    <name type="scientific">Enterobacter cloacae subsp. cloacae (strain ATCC 13047 / DSM 30054 / NBRC 13535 / NCTC 10005 / WDCM 00083 / NCDC 279-56)</name>
    <dbReference type="NCBI Taxonomy" id="716541"/>
    <lineage>
        <taxon>Bacteria</taxon>
        <taxon>Pseudomonadati</taxon>
        <taxon>Pseudomonadota</taxon>
        <taxon>Gammaproteobacteria</taxon>
        <taxon>Enterobacterales</taxon>
        <taxon>Enterobacteriaceae</taxon>
        <taxon>Enterobacter</taxon>
        <taxon>Enterobacter cloacae complex</taxon>
    </lineage>
</organism>
<dbReference type="InterPro" id="IPR027417">
    <property type="entry name" value="P-loop_NTPase"/>
</dbReference>
<keyword evidence="5" id="KW-1185">Reference proteome</keyword>
<dbReference type="Pfam" id="PF18741">
    <property type="entry name" value="MTES_1575"/>
    <property type="match status" value="1"/>
</dbReference>
<sequence>MGAGQGVATFSVSQRKAIQDELEILRRLNPQYEDFFNSHPAEPFFIKNLENIQGDERDVIMISVGYARNKQGYLAMRFGPLGSQGGERRLNVLISRAKRRCEVFASITDEDIDLERAKGVGVLAFKLFLQYARTGRLSMSTVSGRPMDSVFEEQVASALQKRGYQVHPQVGIAGFFIDLAIADPDLPGRYLLGIECDGSAYHSSRSARERDRLRQAVLEDHGWIIHRIWSTDWFQRPEEQLQKVIYAIENAKRELNNRAEHTYGRSRAVPVDIVTVEREDVVEIGLDRTDSANDQSIIYEEAQPEANLSYALHETPTGILADMVEKIVFTESPIHLNEVITRLRSAWGLQRAGARIESVVSQAAQIACKRGKIYKEQEFFIHKEVAIRIRNRQHVLSAGVRKPELIAPIEIASGVFDIVSASLGATEDEIITSVSRMLGFKSTSSLLRKVISEVIEQEIKDNRLKQQDGLIVIGDASSAQKAI</sequence>
<name>A0A0H3CF13_ENTCC</name>
<dbReference type="STRING" id="716541.ECL_00163"/>
<feature type="domain" description="Restriction endonuclease type II-like" evidence="3">
    <location>
        <begin position="151"/>
        <end position="248"/>
    </location>
</feature>
<dbReference type="PATRIC" id="fig|716541.4.peg.457"/>
<evidence type="ECO:0000259" key="2">
    <source>
        <dbReference type="Pfam" id="PF13087"/>
    </source>
</evidence>
<dbReference type="Gene3D" id="3.40.50.300">
    <property type="entry name" value="P-loop containing nucleotide triphosphate hydrolases"/>
    <property type="match status" value="1"/>
</dbReference>
<dbReference type="eggNOG" id="COG1112">
    <property type="taxonomic scope" value="Bacteria"/>
</dbReference>
<dbReference type="InterPro" id="IPR011335">
    <property type="entry name" value="Restrct_endonuc-II-like"/>
</dbReference>
<dbReference type="FunFam" id="3.40.960.10:FF:000002">
    <property type="entry name" value="DNA helicase related protein"/>
    <property type="match status" value="1"/>
</dbReference>